<dbReference type="GeneID" id="26908862"/>
<dbReference type="Proteomes" id="UP000037923">
    <property type="component" value="Unassembled WGS sequence"/>
</dbReference>
<reference evidence="3 4" key="1">
    <citation type="submission" date="2015-07" db="EMBL/GenBank/DDBJ databases">
        <title>High-quality genome of monoxenous trypanosomatid Leptomonas pyrrhocoris.</title>
        <authorList>
            <person name="Flegontov P."/>
            <person name="Butenko A."/>
            <person name="Firsov S."/>
            <person name="Vlcek C."/>
            <person name="Logacheva M.D."/>
            <person name="Field M."/>
            <person name="Filatov D."/>
            <person name="Flegontova O."/>
            <person name="Gerasimov E."/>
            <person name="Jackson A.P."/>
            <person name="Kelly S."/>
            <person name="Opperdoes F."/>
            <person name="O'Reilly A."/>
            <person name="Votypka J."/>
            <person name="Yurchenko V."/>
            <person name="Lukes J."/>
        </authorList>
    </citation>
    <scope>NUCLEOTIDE SEQUENCE [LARGE SCALE GENOMIC DNA]</scope>
    <source>
        <strain evidence="3">H10</strain>
    </source>
</reference>
<keyword evidence="1" id="KW-0472">Membrane</keyword>
<dbReference type="VEuPathDB" id="TriTrypDB:LpyrH10_25_0760"/>
<sequence>MFARSCIQPMLLFLVSPSLPLSVGESVVVAAAAADVGVDARLRVELFLLLSYYIHTLCACVCVCASVFHIQKLLDSTSFYTHWKRKEDDKKRCQCLHFRSKGVGEKDSDASILPRAEWIARTIVFEVSAISLSASRVLQTAFTFPFYEAADVEVNRDVVGASGGKTKWRRKIALEETVKLLSASAYMDFSHTS</sequence>
<keyword evidence="1" id="KW-1133">Transmembrane helix</keyword>
<comment type="caution">
    <text evidence="3">The sequence shown here is derived from an EMBL/GenBank/DDBJ whole genome shotgun (WGS) entry which is preliminary data.</text>
</comment>
<feature type="transmembrane region" description="Helical" evidence="1">
    <location>
        <begin position="46"/>
        <end position="68"/>
    </location>
</feature>
<evidence type="ECO:0000256" key="2">
    <source>
        <dbReference type="SAM" id="SignalP"/>
    </source>
</evidence>
<accession>A0A0M9FSU4</accession>
<name>A0A0M9FSU4_LEPPY</name>
<dbReference type="EMBL" id="LGTL01000025">
    <property type="protein sequence ID" value="KPA75277.1"/>
    <property type="molecule type" value="Genomic_DNA"/>
</dbReference>
<evidence type="ECO:0000313" key="3">
    <source>
        <dbReference type="EMBL" id="KPA75277.1"/>
    </source>
</evidence>
<keyword evidence="2" id="KW-0732">Signal</keyword>
<protein>
    <recommendedName>
        <fullName evidence="5">Secreted protein</fullName>
    </recommendedName>
</protein>
<organism evidence="3 4">
    <name type="scientific">Leptomonas pyrrhocoris</name>
    <name type="common">Firebug parasite</name>
    <dbReference type="NCBI Taxonomy" id="157538"/>
    <lineage>
        <taxon>Eukaryota</taxon>
        <taxon>Discoba</taxon>
        <taxon>Euglenozoa</taxon>
        <taxon>Kinetoplastea</taxon>
        <taxon>Metakinetoplastina</taxon>
        <taxon>Trypanosomatida</taxon>
        <taxon>Trypanosomatidae</taxon>
        <taxon>Leishmaniinae</taxon>
        <taxon>Leptomonas</taxon>
    </lineage>
</organism>
<proteinExistence type="predicted"/>
<evidence type="ECO:0008006" key="5">
    <source>
        <dbReference type="Google" id="ProtNLM"/>
    </source>
</evidence>
<evidence type="ECO:0000256" key="1">
    <source>
        <dbReference type="SAM" id="Phobius"/>
    </source>
</evidence>
<evidence type="ECO:0000313" key="4">
    <source>
        <dbReference type="Proteomes" id="UP000037923"/>
    </source>
</evidence>
<gene>
    <name evidence="3" type="ORF">ABB37_08578</name>
</gene>
<dbReference type="RefSeq" id="XP_015653716.1">
    <property type="nucleotide sequence ID" value="XM_015807634.1"/>
</dbReference>
<keyword evidence="1" id="KW-0812">Transmembrane</keyword>
<dbReference type="AlphaFoldDB" id="A0A0M9FSU4"/>
<feature type="chain" id="PRO_5005835903" description="Secreted protein" evidence="2">
    <location>
        <begin position="25"/>
        <end position="193"/>
    </location>
</feature>
<keyword evidence="4" id="KW-1185">Reference proteome</keyword>
<feature type="signal peptide" evidence="2">
    <location>
        <begin position="1"/>
        <end position="24"/>
    </location>
</feature>